<dbReference type="Pfam" id="PF00771">
    <property type="entry name" value="FHIPEP"/>
    <property type="match status" value="1"/>
</dbReference>
<dbReference type="GO" id="GO:0009306">
    <property type="term" value="P:protein secretion"/>
    <property type="evidence" value="ECO:0007669"/>
    <property type="project" value="InterPro"/>
</dbReference>
<evidence type="ECO:0000313" key="8">
    <source>
        <dbReference type="EMBL" id="PSJ39666.1"/>
    </source>
</evidence>
<feature type="transmembrane region" description="Helical" evidence="7">
    <location>
        <begin position="73"/>
        <end position="93"/>
    </location>
</feature>
<dbReference type="InterPro" id="IPR042193">
    <property type="entry name" value="FHIPEP_3"/>
</dbReference>
<comment type="similarity">
    <text evidence="2 7">Belongs to the FHIPEP (flagella/HR/invasion proteins export pore) family.</text>
</comment>
<keyword evidence="6 7" id="KW-0472">Membrane</keyword>
<accession>A0A2P7QNY1</accession>
<keyword evidence="8" id="KW-0966">Cell projection</keyword>
<dbReference type="Gene3D" id="3.40.30.60">
    <property type="entry name" value="FHIPEP family, domain 1"/>
    <property type="match status" value="1"/>
</dbReference>
<evidence type="ECO:0000256" key="7">
    <source>
        <dbReference type="RuleBase" id="RU364093"/>
    </source>
</evidence>
<comment type="subcellular location">
    <subcellularLocation>
        <location evidence="1 7">Cell membrane</location>
        <topology evidence="1 7">Multi-pass membrane protein</topology>
    </subcellularLocation>
</comment>
<keyword evidence="7" id="KW-1005">Bacterial flagellum biogenesis</keyword>
<feature type="transmembrane region" description="Helical" evidence="7">
    <location>
        <begin position="18"/>
        <end position="37"/>
    </location>
</feature>
<evidence type="ECO:0000313" key="9">
    <source>
        <dbReference type="Proteomes" id="UP000241167"/>
    </source>
</evidence>
<evidence type="ECO:0000256" key="6">
    <source>
        <dbReference type="ARBA" id="ARBA00023136"/>
    </source>
</evidence>
<dbReference type="PANTHER" id="PTHR30161">
    <property type="entry name" value="FLAGELLAR EXPORT PROTEIN, MEMBRANE FLHA SUBUNIT-RELATED"/>
    <property type="match status" value="1"/>
</dbReference>
<dbReference type="PIRSF" id="PIRSF005419">
    <property type="entry name" value="FlhA"/>
    <property type="match status" value="1"/>
</dbReference>
<evidence type="ECO:0000256" key="3">
    <source>
        <dbReference type="ARBA" id="ARBA00022475"/>
    </source>
</evidence>
<gene>
    <name evidence="7 8" type="primary">flhA</name>
    <name evidence="8" type="ORF">C7I55_13815</name>
</gene>
<feature type="transmembrane region" description="Helical" evidence="7">
    <location>
        <begin position="113"/>
        <end position="136"/>
    </location>
</feature>
<feature type="transmembrane region" description="Helical" evidence="7">
    <location>
        <begin position="286"/>
        <end position="319"/>
    </location>
</feature>
<proteinExistence type="inferred from homology"/>
<keyword evidence="8" id="KW-0282">Flagellum</keyword>
<keyword evidence="5 7" id="KW-1133">Transmembrane helix</keyword>
<keyword evidence="7" id="KW-0653">Protein transport</keyword>
<dbReference type="AlphaFoldDB" id="A0A2P7QNY1"/>
<feature type="transmembrane region" description="Helical" evidence="7">
    <location>
        <begin position="43"/>
        <end position="61"/>
    </location>
</feature>
<keyword evidence="3 7" id="KW-1003">Cell membrane</keyword>
<feature type="transmembrane region" description="Helical" evidence="7">
    <location>
        <begin position="238"/>
        <end position="265"/>
    </location>
</feature>
<name>A0A2P7QNY1_9SPHN</name>
<comment type="function">
    <text evidence="7">Required for formation of the rod structure of the flagellar apparatus. Together with FliI and FliH, may constitute the export apparatus of flagellin.</text>
</comment>
<dbReference type="InterPro" id="IPR025505">
    <property type="entry name" value="FHIPEP_CS"/>
</dbReference>
<sequence length="701" mass="73511">MSVHAVNRKVWLSAGRGAVLPFATLMLVALMVVPVPATLLDVGFIANIMISLAILMVALNAARPLDFSSFPTVLLFATLLRLALNVASTRVVLVNGHEGSAAAGHVIEAFGSFLIGGDYAVGLFVFGILMIINLVVITKGAGRVSEVSARFTLDAMPGKQMAIDADLNAGLLTPDEAKLRRQEVATEADFYGSMDGASKFVKGDAVAGVLILVINILGGLVLGTLSHGLSIHEAASTYVLLAIGDALVAQVPALLLSIAAASIVTRVNSPLDLSGQISSQFSSAKVWTPVAAILFILGVLPGMPHLVILPAAALAGFVAWKLRHGPPAPEIEADAAPPPNPAAIGWDEVSDGAALGLELGYGVIGLVDERKGAPLMGRITGIRRQLSRELGFVVPLVRVRDNLALGPNHYRIIVSGVICAEDEIWPEELLALDSGDVLERVPGRAVKDPTFGLDAVWIAPERRADAVVAGYTVVDPATVIATHLNQIVQSCAAEMFGMDEAQKLLDALKENAPQLVQNLTPAPLPLAMIAALCRSLLAEGIPLKDFRRIAEAMVDAAREETDPVQLVESVRQRIGGLIVQTIAPARMPLPVLTLDAELETLVSQAVRAGKEANHPIEPGLAQRLVGAIADVAAPHLAEARRIALVTSPIARRTLSRLLAPHLPDVPVLSFLEIPDGKPVEVIAVVGGSPQAARALTAGVES</sequence>
<dbReference type="Gene3D" id="1.10.8.540">
    <property type="entry name" value="FHIPEP family, domain 3"/>
    <property type="match status" value="1"/>
</dbReference>
<dbReference type="PRINTS" id="PR00949">
    <property type="entry name" value="TYPE3IMAPROT"/>
</dbReference>
<feature type="transmembrane region" description="Helical" evidence="7">
    <location>
        <begin position="205"/>
        <end position="226"/>
    </location>
</feature>
<dbReference type="InterPro" id="IPR001712">
    <property type="entry name" value="T3SS_FHIPEP"/>
</dbReference>
<comment type="caution">
    <text evidence="8">The sequence shown here is derived from an EMBL/GenBank/DDBJ whole genome shotgun (WGS) entry which is preliminary data.</text>
</comment>
<organism evidence="8 9">
    <name type="scientific">Allosphingosinicella deserti</name>
    <dbReference type="NCBI Taxonomy" id="2116704"/>
    <lineage>
        <taxon>Bacteria</taxon>
        <taxon>Pseudomonadati</taxon>
        <taxon>Pseudomonadota</taxon>
        <taxon>Alphaproteobacteria</taxon>
        <taxon>Sphingomonadales</taxon>
        <taxon>Sphingomonadaceae</taxon>
        <taxon>Allosphingosinicella</taxon>
    </lineage>
</organism>
<dbReference type="GO" id="GO:0044780">
    <property type="term" value="P:bacterial-type flagellum assembly"/>
    <property type="evidence" value="ECO:0007669"/>
    <property type="project" value="InterPro"/>
</dbReference>
<dbReference type="InterPro" id="IPR042196">
    <property type="entry name" value="FHIPEP_4"/>
</dbReference>
<dbReference type="PROSITE" id="PS00994">
    <property type="entry name" value="FHIPEP"/>
    <property type="match status" value="1"/>
</dbReference>
<reference evidence="8 9" key="1">
    <citation type="submission" date="2018-03" db="EMBL/GenBank/DDBJ databases">
        <title>The draft genome of Sphingosinicella sp. GL-C-18.</title>
        <authorList>
            <person name="Liu L."/>
            <person name="Li L."/>
            <person name="Liang L."/>
            <person name="Zhang X."/>
            <person name="Wang T."/>
        </authorList>
    </citation>
    <scope>NUCLEOTIDE SEQUENCE [LARGE SCALE GENOMIC DNA]</scope>
    <source>
        <strain evidence="8 9">GL-C-18</strain>
    </source>
</reference>
<evidence type="ECO:0000256" key="5">
    <source>
        <dbReference type="ARBA" id="ARBA00022989"/>
    </source>
</evidence>
<evidence type="ECO:0000256" key="2">
    <source>
        <dbReference type="ARBA" id="ARBA00008835"/>
    </source>
</evidence>
<dbReference type="OrthoDB" id="9759185at2"/>
<dbReference type="EMBL" id="PXYI01000004">
    <property type="protein sequence ID" value="PSJ39666.1"/>
    <property type="molecule type" value="Genomic_DNA"/>
</dbReference>
<dbReference type="RefSeq" id="WP_106513561.1">
    <property type="nucleotide sequence ID" value="NZ_PXYI01000004.1"/>
</dbReference>
<keyword evidence="7" id="KW-0813">Transport</keyword>
<dbReference type="NCBIfam" id="TIGR01398">
    <property type="entry name" value="FlhA"/>
    <property type="match status" value="1"/>
</dbReference>
<dbReference type="InterPro" id="IPR006301">
    <property type="entry name" value="FlhA"/>
</dbReference>
<keyword evidence="4 7" id="KW-0812">Transmembrane</keyword>
<protein>
    <recommendedName>
        <fullName evidence="7">Flagellar biosynthesis protein FlhA</fullName>
    </recommendedName>
</protein>
<dbReference type="Gene3D" id="3.40.50.12790">
    <property type="entry name" value="FHIPEP family, domain 4"/>
    <property type="match status" value="1"/>
</dbReference>
<keyword evidence="7" id="KW-1006">Bacterial flagellum protein export</keyword>
<dbReference type="InterPro" id="IPR042194">
    <property type="entry name" value="FHIPEP_1"/>
</dbReference>
<dbReference type="PANTHER" id="PTHR30161:SF1">
    <property type="entry name" value="FLAGELLAR BIOSYNTHESIS PROTEIN FLHA-RELATED"/>
    <property type="match status" value="1"/>
</dbReference>
<keyword evidence="8" id="KW-0969">Cilium</keyword>
<dbReference type="Proteomes" id="UP000241167">
    <property type="component" value="Unassembled WGS sequence"/>
</dbReference>
<dbReference type="GO" id="GO:0005886">
    <property type="term" value="C:plasma membrane"/>
    <property type="evidence" value="ECO:0007669"/>
    <property type="project" value="UniProtKB-SubCell"/>
</dbReference>
<keyword evidence="9" id="KW-1185">Reference proteome</keyword>
<evidence type="ECO:0000256" key="1">
    <source>
        <dbReference type="ARBA" id="ARBA00004651"/>
    </source>
</evidence>
<evidence type="ECO:0000256" key="4">
    <source>
        <dbReference type="ARBA" id="ARBA00022692"/>
    </source>
</evidence>